<evidence type="ECO:0000313" key="2">
    <source>
        <dbReference type="Proteomes" id="UP001140074"/>
    </source>
</evidence>
<protein>
    <submittedName>
        <fullName evidence="1">Uncharacterized protein</fullName>
    </submittedName>
</protein>
<evidence type="ECO:0000313" key="1">
    <source>
        <dbReference type="EMBL" id="KAJ2866666.1"/>
    </source>
</evidence>
<organism evidence="1 2">
    <name type="scientific">Coemansia aciculifera</name>
    <dbReference type="NCBI Taxonomy" id="417176"/>
    <lineage>
        <taxon>Eukaryota</taxon>
        <taxon>Fungi</taxon>
        <taxon>Fungi incertae sedis</taxon>
        <taxon>Zoopagomycota</taxon>
        <taxon>Kickxellomycotina</taxon>
        <taxon>Kickxellomycetes</taxon>
        <taxon>Kickxellales</taxon>
        <taxon>Kickxellaceae</taxon>
        <taxon>Coemansia</taxon>
    </lineage>
</organism>
<comment type="caution">
    <text evidence="1">The sequence shown here is derived from an EMBL/GenBank/DDBJ whole genome shotgun (WGS) entry which is preliminary data.</text>
</comment>
<dbReference type="EMBL" id="JANBUY010000033">
    <property type="protein sequence ID" value="KAJ2866666.1"/>
    <property type="molecule type" value="Genomic_DNA"/>
</dbReference>
<dbReference type="AlphaFoldDB" id="A0A9W8IUZ1"/>
<reference evidence="1" key="1">
    <citation type="submission" date="2022-07" db="EMBL/GenBank/DDBJ databases">
        <title>Phylogenomic reconstructions and comparative analyses of Kickxellomycotina fungi.</title>
        <authorList>
            <person name="Reynolds N.K."/>
            <person name="Stajich J.E."/>
            <person name="Barry K."/>
            <person name="Grigoriev I.V."/>
            <person name="Crous P."/>
            <person name="Smith M.E."/>
        </authorList>
    </citation>
    <scope>NUCLEOTIDE SEQUENCE</scope>
    <source>
        <strain evidence="1">RSA 476</strain>
    </source>
</reference>
<keyword evidence="2" id="KW-1185">Reference proteome</keyword>
<gene>
    <name evidence="1" type="ORF">GGH94_001392</name>
</gene>
<name>A0A9W8IUZ1_9FUNG</name>
<sequence length="117" mass="12724">MDSSSGSIRNVKFTAYLNGENGKALSFKENITVAQLKDLIAKAYGTTAEAIVYIPINDPLNRENDDDGGARSELAINVILDDTQDEAFNSGNEIEPVYVDVGTIEFANSNPTITHRE</sequence>
<accession>A0A9W8IUZ1</accession>
<dbReference type="Proteomes" id="UP001140074">
    <property type="component" value="Unassembled WGS sequence"/>
</dbReference>
<proteinExistence type="predicted"/>